<name>A0A089NYY0_9HYPH</name>
<dbReference type="EMBL" id="CP003811">
    <property type="protein sequence ID" value="AIQ93176.1"/>
    <property type="molecule type" value="Genomic_DNA"/>
</dbReference>
<proteinExistence type="predicted"/>
<sequence length="93" mass="10878">MMRIWKAKHLVNYRPIGRTKRLEFTLNPNIDSAWWANSYKRQYAGFCSPAKGEIDTRRHASEQELGCRTQMLYVAEDAEAQGARINRKLVARH</sequence>
<reference evidence="1 2" key="1">
    <citation type="journal article" date="2014" name="PLoS ONE">
        <title>Genome Information of Methylobacterium oryzae, a Plant-Probiotic Methylotroph in the Phyllosphere.</title>
        <authorList>
            <person name="Kwak M.J."/>
            <person name="Jeong H."/>
            <person name="Madhaiyan M."/>
            <person name="Lee Y."/>
            <person name="Sa T.M."/>
            <person name="Oh T.K."/>
            <person name="Kim J.F."/>
        </authorList>
    </citation>
    <scope>NUCLEOTIDE SEQUENCE [LARGE SCALE GENOMIC DNA]</scope>
    <source>
        <strain evidence="1 2">CBMB20</strain>
    </source>
</reference>
<evidence type="ECO:0000313" key="2">
    <source>
        <dbReference type="Proteomes" id="UP000029492"/>
    </source>
</evidence>
<dbReference type="KEGG" id="mor:MOC_5421"/>
<accession>A0A089NYY0</accession>
<dbReference type="HOGENOM" id="CLU_2396314_0_0_5"/>
<protein>
    <submittedName>
        <fullName evidence="1">Protein of unassigned function</fullName>
    </submittedName>
</protein>
<gene>
    <name evidence="1" type="ORF">MOC_5421</name>
</gene>
<dbReference type="RefSeq" id="WP_148311279.1">
    <property type="nucleotide sequence ID" value="NZ_CP003811.1"/>
</dbReference>
<dbReference type="AlphaFoldDB" id="A0A089NYY0"/>
<keyword evidence="2" id="KW-1185">Reference proteome</keyword>
<dbReference type="Proteomes" id="UP000029492">
    <property type="component" value="Chromosome"/>
</dbReference>
<organism evidence="1 2">
    <name type="scientific">Methylobacterium oryzae CBMB20</name>
    <dbReference type="NCBI Taxonomy" id="693986"/>
    <lineage>
        <taxon>Bacteria</taxon>
        <taxon>Pseudomonadati</taxon>
        <taxon>Pseudomonadota</taxon>
        <taxon>Alphaproteobacteria</taxon>
        <taxon>Hyphomicrobiales</taxon>
        <taxon>Methylobacteriaceae</taxon>
        <taxon>Methylobacterium</taxon>
    </lineage>
</organism>
<evidence type="ECO:0000313" key="1">
    <source>
        <dbReference type="EMBL" id="AIQ93176.1"/>
    </source>
</evidence>